<sequence>MVCNEVRNITHSVDGKSLSDVYHVTIYWIDAEDSTCAGKAQASMMKDSSCAGKARASMLPKHHNEASAFEAHLPTCDDGAASSCLLQETDFDGSTLSMLEDSINARLALASLILEDAKEDEAISLLSPPKDLDFINSNSNVQKPWWLDGKIKLKLCHIYKAKGMLQEFVNKILPLVHESLYVKTLRPKENDVFGEVRPLASKSDLMRASRARKLLQKKEEQKAAGIDLHSDYSVDKSLLCKALQSLQRYSEAPEIINLTQRLVSDKLHGDKEELLSLLAQISFNATDPKHGFDYFTMLSHHQDAAREYLDAYKLMPECPLINLCVGTALINLTLGFRFQNKHQCLAQGLAFLYNNLQLTENSQEALYNIARAYHHIMKREAAYNLHLIYKNSGAFDLARQVLKITALSD</sequence>
<name>A0AAV1RW58_9ROSI</name>
<proteinExistence type="predicted"/>
<dbReference type="EMBL" id="CAWUPB010001159">
    <property type="protein sequence ID" value="CAK7340075.1"/>
    <property type="molecule type" value="Genomic_DNA"/>
</dbReference>
<dbReference type="GO" id="GO:0000127">
    <property type="term" value="C:transcription factor TFIIIC complex"/>
    <property type="evidence" value="ECO:0007669"/>
    <property type="project" value="TreeGrafter"/>
</dbReference>
<dbReference type="InterPro" id="IPR039340">
    <property type="entry name" value="Tfc4/TFIIIC-102/Sfc4"/>
</dbReference>
<evidence type="ECO:0000313" key="2">
    <source>
        <dbReference type="Proteomes" id="UP001314170"/>
    </source>
</evidence>
<comment type="caution">
    <text evidence="1">The sequence shown here is derived from an EMBL/GenBank/DDBJ whole genome shotgun (WGS) entry which is preliminary data.</text>
</comment>
<protein>
    <submittedName>
        <fullName evidence="1">Uncharacterized protein</fullName>
    </submittedName>
</protein>
<dbReference type="AlphaFoldDB" id="A0AAV1RW58"/>
<reference evidence="1 2" key="1">
    <citation type="submission" date="2024-01" db="EMBL/GenBank/DDBJ databases">
        <authorList>
            <person name="Waweru B."/>
        </authorList>
    </citation>
    <scope>NUCLEOTIDE SEQUENCE [LARGE SCALE GENOMIC DNA]</scope>
</reference>
<dbReference type="GO" id="GO:0006383">
    <property type="term" value="P:transcription by RNA polymerase III"/>
    <property type="evidence" value="ECO:0007669"/>
    <property type="project" value="InterPro"/>
</dbReference>
<dbReference type="PANTHER" id="PTHR23082:SF0">
    <property type="entry name" value="GENERAL TRANSCRIPTION FACTOR 3C POLYPEPTIDE 3"/>
    <property type="match status" value="1"/>
</dbReference>
<evidence type="ECO:0000313" key="1">
    <source>
        <dbReference type="EMBL" id="CAK7340075.1"/>
    </source>
</evidence>
<keyword evidence="2" id="KW-1185">Reference proteome</keyword>
<accession>A0AAV1RW58</accession>
<organism evidence="1 2">
    <name type="scientific">Dovyalis caffra</name>
    <dbReference type="NCBI Taxonomy" id="77055"/>
    <lineage>
        <taxon>Eukaryota</taxon>
        <taxon>Viridiplantae</taxon>
        <taxon>Streptophyta</taxon>
        <taxon>Embryophyta</taxon>
        <taxon>Tracheophyta</taxon>
        <taxon>Spermatophyta</taxon>
        <taxon>Magnoliopsida</taxon>
        <taxon>eudicotyledons</taxon>
        <taxon>Gunneridae</taxon>
        <taxon>Pentapetalae</taxon>
        <taxon>rosids</taxon>
        <taxon>fabids</taxon>
        <taxon>Malpighiales</taxon>
        <taxon>Salicaceae</taxon>
        <taxon>Flacourtieae</taxon>
        <taxon>Dovyalis</taxon>
    </lineage>
</organism>
<dbReference type="Proteomes" id="UP001314170">
    <property type="component" value="Unassembled WGS sequence"/>
</dbReference>
<gene>
    <name evidence="1" type="ORF">DCAF_LOCUS15156</name>
</gene>
<dbReference type="PANTHER" id="PTHR23082">
    <property type="entry name" value="TRANSCRIPTION INITIATION FACTOR IIIC TFIIIC , POLYPEPTIDE 3-RELATED"/>
    <property type="match status" value="1"/>
</dbReference>